<dbReference type="Proteomes" id="UP000824588">
    <property type="component" value="Chromosome"/>
</dbReference>
<evidence type="ECO:0000313" key="3">
    <source>
        <dbReference type="Proteomes" id="UP000824588"/>
    </source>
</evidence>
<reference evidence="2 3" key="1">
    <citation type="journal article" date="2022" name="Int. J. Syst. Evol. Microbiol.">
        <title>Pseudomonas germanica sp. nov., isolated from Iris germanica rhizomes.</title>
        <authorList>
            <person name="Atanasov K.E."/>
            <person name="Galbis D.M."/>
            <person name="Gallego J."/>
            <person name="Serpico A."/>
            <person name="Bosch M."/>
            <person name="Altabella T."/>
            <person name="Ferrer A."/>
        </authorList>
    </citation>
    <scope>NUCLEOTIDE SEQUENCE [LARGE SCALE GENOMIC DNA]</scope>
    <source>
        <strain evidence="2 3">FIT28</strain>
    </source>
</reference>
<evidence type="ECO:0008006" key="4">
    <source>
        <dbReference type="Google" id="ProtNLM"/>
    </source>
</evidence>
<accession>A0ABX8YJG6</accession>
<feature type="transmembrane region" description="Helical" evidence="1">
    <location>
        <begin position="253"/>
        <end position="272"/>
    </location>
</feature>
<protein>
    <recommendedName>
        <fullName evidence="4">MotA/TolQ/ExbB proton channel domain-containing protein</fullName>
    </recommendedName>
</protein>
<feature type="transmembrane region" description="Helical" evidence="1">
    <location>
        <begin position="215"/>
        <end position="233"/>
    </location>
</feature>
<feature type="transmembrane region" description="Helical" evidence="1">
    <location>
        <begin position="20"/>
        <end position="38"/>
    </location>
</feature>
<feature type="transmembrane region" description="Helical" evidence="1">
    <location>
        <begin position="150"/>
        <end position="169"/>
    </location>
</feature>
<keyword evidence="1" id="KW-0812">Transmembrane</keyword>
<dbReference type="EMBL" id="CP071586">
    <property type="protein sequence ID" value="QYY80081.1"/>
    <property type="molecule type" value="Genomic_DNA"/>
</dbReference>
<organism evidence="2 3">
    <name type="scientific">Pseudomonas germanica</name>
    <dbReference type="NCBI Taxonomy" id="2815720"/>
    <lineage>
        <taxon>Bacteria</taxon>
        <taxon>Pseudomonadati</taxon>
        <taxon>Pseudomonadota</taxon>
        <taxon>Gammaproteobacteria</taxon>
        <taxon>Pseudomonadales</taxon>
        <taxon>Pseudomonadaceae</taxon>
        <taxon>Pseudomonas</taxon>
    </lineage>
</organism>
<keyword evidence="1" id="KW-0472">Membrane</keyword>
<keyword evidence="3" id="KW-1185">Reference proteome</keyword>
<evidence type="ECO:0000256" key="1">
    <source>
        <dbReference type="SAM" id="Phobius"/>
    </source>
</evidence>
<gene>
    <name evidence="2" type="ORF">J0G10_20345</name>
</gene>
<proteinExistence type="predicted"/>
<sequence length="290" mass="32787">MDIMQEELEVFKASANRLRWFISTAILISVLILLHAYLERFSFQDAQLAGIEAHRILSRTLKTQDCYRELVSFEVLGEKEPVGKVDSACTAEKIGEKNLFRLRSLSYEDLVHEYSTRSFLINMTDNTMKEVKFPVRQIPILGTEIPANDFVIVMALMSMVFVVGVWLNLRGVHASLLSLEKHKKSEVMKVAQLNTVFLTALENNENKFALGVRACSLWLPFMSIVVATVAGYAEPVEELISRSDSFPGSITTVMVFLLMSIVISVLHFLIALQCGRVMRKIDRVFKSKCA</sequence>
<keyword evidence="1" id="KW-1133">Transmembrane helix</keyword>
<name>A0ABX8YJG6_9PSED</name>
<evidence type="ECO:0000313" key="2">
    <source>
        <dbReference type="EMBL" id="QYY80081.1"/>
    </source>
</evidence>
<dbReference type="RefSeq" id="WP_220556572.1">
    <property type="nucleotide sequence ID" value="NZ_CP071586.1"/>
</dbReference>